<dbReference type="RefSeq" id="XP_035677400.1">
    <property type="nucleotide sequence ID" value="XM_035821507.1"/>
</dbReference>
<reference evidence="3" key="2">
    <citation type="submission" date="2025-08" db="UniProtKB">
        <authorList>
            <consortium name="RefSeq"/>
        </authorList>
    </citation>
    <scope>IDENTIFICATION</scope>
    <source>
        <strain evidence="3">S238N-H82</strain>
        <tissue evidence="3">Testes</tissue>
    </source>
</reference>
<dbReference type="GeneID" id="118416410"/>
<dbReference type="PANTHER" id="PTHR37456:SF6">
    <property type="entry name" value="COLLAGEN ALPHA-1(XXIII) CHAIN-LIKE ISOFORM X2"/>
    <property type="match status" value="1"/>
</dbReference>
<feature type="region of interest" description="Disordered" evidence="1">
    <location>
        <begin position="1"/>
        <end position="33"/>
    </location>
</feature>
<gene>
    <name evidence="3" type="primary">LOC118416410</name>
</gene>
<feature type="region of interest" description="Disordered" evidence="1">
    <location>
        <begin position="61"/>
        <end position="221"/>
    </location>
</feature>
<name>A0A9J7L8A8_BRAFL</name>
<sequence length="221" mass="21848">MSGGQQQSQTGDTGPDSTPIDEPQTDWQARADAAAKIPNPIYASRAVTALKEVGKLQARVQELEGSGPQTPVLQKGPLDTDGMSGPYREVDAIFSGDQALGLRESPGPPGEKGAMGPAGPVSVGPPGEKGAMGPAGPVGKDGPPGPVGPRGLKGPVGPPGPVGPRGLKGPVGPPGPVGPRGLEGPVGPPGPTGMPPCPSPVGPAEHAGEARIPARAENWLC</sequence>
<keyword evidence="2" id="KW-1185">Reference proteome</keyword>
<dbReference type="InterPro" id="IPR050938">
    <property type="entry name" value="Collagen_Structural_Proteins"/>
</dbReference>
<organism evidence="2 3">
    <name type="scientific">Branchiostoma floridae</name>
    <name type="common">Florida lancelet</name>
    <name type="synonym">Amphioxus</name>
    <dbReference type="NCBI Taxonomy" id="7739"/>
    <lineage>
        <taxon>Eukaryota</taxon>
        <taxon>Metazoa</taxon>
        <taxon>Chordata</taxon>
        <taxon>Cephalochordata</taxon>
        <taxon>Leptocardii</taxon>
        <taxon>Amphioxiformes</taxon>
        <taxon>Branchiostomatidae</taxon>
        <taxon>Branchiostoma</taxon>
    </lineage>
</organism>
<protein>
    <submittedName>
        <fullName evidence="3">Collagen alpha-1(I) chain-like</fullName>
    </submittedName>
</protein>
<proteinExistence type="predicted"/>
<evidence type="ECO:0000313" key="2">
    <source>
        <dbReference type="Proteomes" id="UP000001554"/>
    </source>
</evidence>
<dbReference type="KEGG" id="bfo:118416410"/>
<feature type="compositionally biased region" description="Low complexity" evidence="1">
    <location>
        <begin position="1"/>
        <end position="14"/>
    </location>
</feature>
<feature type="compositionally biased region" description="Low complexity" evidence="1">
    <location>
        <begin position="114"/>
        <end position="126"/>
    </location>
</feature>
<dbReference type="AlphaFoldDB" id="A0A9J7L8A8"/>
<dbReference type="Pfam" id="PF01391">
    <property type="entry name" value="Collagen"/>
    <property type="match status" value="1"/>
</dbReference>
<dbReference type="Proteomes" id="UP000001554">
    <property type="component" value="Chromosome 5"/>
</dbReference>
<dbReference type="PANTHER" id="PTHR37456">
    <property type="entry name" value="SI:CH211-266K2.1"/>
    <property type="match status" value="1"/>
</dbReference>
<evidence type="ECO:0000313" key="3">
    <source>
        <dbReference type="RefSeq" id="XP_035677400.1"/>
    </source>
</evidence>
<feature type="compositionally biased region" description="Pro residues" evidence="1">
    <location>
        <begin position="186"/>
        <end position="201"/>
    </location>
</feature>
<reference evidence="2" key="1">
    <citation type="journal article" date="2020" name="Nat. Ecol. Evol.">
        <title>Deeply conserved synteny resolves early events in vertebrate evolution.</title>
        <authorList>
            <person name="Simakov O."/>
            <person name="Marletaz F."/>
            <person name="Yue J.X."/>
            <person name="O'Connell B."/>
            <person name="Jenkins J."/>
            <person name="Brandt A."/>
            <person name="Calef R."/>
            <person name="Tung C.H."/>
            <person name="Huang T.K."/>
            <person name="Schmutz J."/>
            <person name="Satoh N."/>
            <person name="Yu J.K."/>
            <person name="Putnam N.H."/>
            <person name="Green R.E."/>
            <person name="Rokhsar D.S."/>
        </authorList>
    </citation>
    <scope>NUCLEOTIDE SEQUENCE [LARGE SCALE GENOMIC DNA]</scope>
    <source>
        <strain evidence="2">S238N-H82</strain>
    </source>
</reference>
<accession>A0A9J7L8A8</accession>
<dbReference type="OMA" id="QTPIGQH"/>
<dbReference type="InterPro" id="IPR008160">
    <property type="entry name" value="Collagen"/>
</dbReference>
<evidence type="ECO:0000256" key="1">
    <source>
        <dbReference type="SAM" id="MobiDB-lite"/>
    </source>
</evidence>